<organism evidence="4 5">
    <name type="scientific">Acrasis kona</name>
    <dbReference type="NCBI Taxonomy" id="1008807"/>
    <lineage>
        <taxon>Eukaryota</taxon>
        <taxon>Discoba</taxon>
        <taxon>Heterolobosea</taxon>
        <taxon>Tetramitia</taxon>
        <taxon>Eutetramitia</taxon>
        <taxon>Acrasidae</taxon>
        <taxon>Acrasis</taxon>
    </lineage>
</organism>
<dbReference type="InterPro" id="IPR028282">
    <property type="entry name" value="WASH-7_central"/>
</dbReference>
<dbReference type="AlphaFoldDB" id="A0AAW2YJZ0"/>
<proteinExistence type="predicted"/>
<feature type="domain" description="WASH complex subunit 4 N-terminal" evidence="2">
    <location>
        <begin position="32"/>
        <end position="609"/>
    </location>
</feature>
<comment type="caution">
    <text evidence="4">The sequence shown here is derived from an EMBL/GenBank/DDBJ whole genome shotgun (WGS) entry which is preliminary data.</text>
</comment>
<dbReference type="GO" id="GO:0016197">
    <property type="term" value="P:endosomal transport"/>
    <property type="evidence" value="ECO:0007669"/>
    <property type="project" value="TreeGrafter"/>
</dbReference>
<dbReference type="GO" id="GO:0005768">
    <property type="term" value="C:endosome"/>
    <property type="evidence" value="ECO:0007669"/>
    <property type="project" value="TreeGrafter"/>
</dbReference>
<feature type="domain" description="WASH complex subunit 7 C-terminal" evidence="3">
    <location>
        <begin position="978"/>
        <end position="1156"/>
    </location>
</feature>
<dbReference type="Pfam" id="PF14745">
    <property type="entry name" value="WASH-4_N"/>
    <property type="match status" value="1"/>
</dbReference>
<evidence type="ECO:0000313" key="5">
    <source>
        <dbReference type="Proteomes" id="UP001431209"/>
    </source>
</evidence>
<protein>
    <submittedName>
        <fullName evidence="4">WASH complex subunit 7</fullName>
    </submittedName>
</protein>
<accession>A0AAW2YJZ0</accession>
<dbReference type="GO" id="GO:0071203">
    <property type="term" value="C:WASH complex"/>
    <property type="evidence" value="ECO:0007669"/>
    <property type="project" value="InterPro"/>
</dbReference>
<dbReference type="Proteomes" id="UP001431209">
    <property type="component" value="Unassembled WGS sequence"/>
</dbReference>
<dbReference type="InterPro" id="IPR027307">
    <property type="entry name" value="WASH7"/>
</dbReference>
<evidence type="ECO:0000259" key="3">
    <source>
        <dbReference type="Pfam" id="PF14746"/>
    </source>
</evidence>
<name>A0AAW2YJZ0_9EUKA</name>
<dbReference type="GO" id="GO:0007032">
    <property type="term" value="P:endosome organization"/>
    <property type="evidence" value="ECO:0007669"/>
    <property type="project" value="TreeGrafter"/>
</dbReference>
<evidence type="ECO:0000259" key="1">
    <source>
        <dbReference type="Pfam" id="PF14744"/>
    </source>
</evidence>
<dbReference type="InterPro" id="IPR028191">
    <property type="entry name" value="WASH-4_N"/>
</dbReference>
<dbReference type="Pfam" id="PF14744">
    <property type="entry name" value="WASH-7_mid"/>
    <property type="match status" value="1"/>
</dbReference>
<dbReference type="PANTHER" id="PTHR31409">
    <property type="entry name" value="WASH COMPLEX SUBUNIT 4"/>
    <property type="match status" value="1"/>
</dbReference>
<sequence length="1157" mass="133691">MSQGTQGSYLYDVFIEEGDKSPQEFHLEKFKRFISDYGSKVAQTESQINTDDNTVFAEVWDPIQDPIKFQFTPHEVLRFDEMIVTENKLMQKIILVFANLNTEMQSLKHTAVTQFFPSLSIFGESVDDSQEDGEKQLQFGRTLPLLMDFWNFVERINIVVKNVIQQLASLYGNGPAIQANPALKALQQAHFLEVFEELSDLLGVIITLDETITQNRSFHNHLTLYNRMIMKVMAEPERYGTTKKAVGRVQYLLHKIDGDVLDDNILKSCIQRSFDEPGISVQSNKIFKAEFEYSLKAMFQNLSECINTTKETDHRYKFVGFCGTYLFYYNLFLDTSDKKFFRRIWDMHKLLPIIHLYGNTVWSCSEFFNSKTPDLLRLIGVKYPKKEIDDVKMSTLKVGDDNLAATVQAHYLQLCVWTSRIESMFAVESDGKDVVGIQGTLILQGIQLAFRISNLLKTQLYLHILAAKPLSIPQVVLLCRCIEMLKTIKITYGRKTATFAKLISTLTEFLSFKIEKLLLPLKNRLETKKKQNDTDMDQLSSVLLAFHLLGGGSPSRKRLLLIKLTLQITLQKTTGLFKESEFDEIRGLLKRLDVVSDFESSLNFATDCSLIYWSKTLIRTFFDHVYECPERAAELKYIFNALEDPKLILERCSHLPESSKLCDRYRDEITEMLQQAIIKPLCTEVETDLRLNIHSSVTLGQHSQNLNTVKNSVKDVTCFFKIRPIRFLGKYIDISQRVSHYLNDCFYELTTVGPHNWKTYEEMRSLASEKYGLELLNVYLPGQTLEQGLDILQITRNIHLFVSNYSYNLNIGMFIEKCSTTDSKNLNTVHIKHVANSIRTHGTGIMNTTVNFVYQFLGKKFYLFSQFLFDDHIKSPLLRDMRYFKDHAMSLDNQYPLKRAMKFVKGIKKLGVARSGLSYLDQFRQLITEIGNALGYVRMVRAGGLRYISDAIKFVPDLDTIENFTELVDAEKLSNCSKESAKNLFDTLNNLSQKFAEGSDYFKSLESVFTKEMQNDDLQHLRSFYMIVPPLTLSFVEYMMIAKDKMIRSGKESNFTDDGFALGLAFILKILNQNQKFDSLHWFESVARKYDEEFQELKKSMSDKGVMTNAERNAAKRHNPDDELQTMRLTLTRITNTKREFELLFFSFSGSRVFFRD</sequence>
<gene>
    <name evidence="4" type="ORF">AKO1_005771</name>
</gene>
<keyword evidence="5" id="KW-1185">Reference proteome</keyword>
<feature type="domain" description="WASH complex subunit 7 central" evidence="1">
    <location>
        <begin position="611"/>
        <end position="959"/>
    </location>
</feature>
<reference evidence="4 5" key="1">
    <citation type="submission" date="2024-03" db="EMBL/GenBank/DDBJ databases">
        <title>The Acrasis kona genome and developmental transcriptomes reveal deep origins of eukaryotic multicellular pathways.</title>
        <authorList>
            <person name="Sheikh S."/>
            <person name="Fu C.-J."/>
            <person name="Brown M.W."/>
            <person name="Baldauf S.L."/>
        </authorList>
    </citation>
    <scope>NUCLEOTIDE SEQUENCE [LARGE SCALE GENOMIC DNA]</scope>
    <source>
        <strain evidence="4 5">ATCC MYA-3509</strain>
    </source>
</reference>
<evidence type="ECO:0000259" key="2">
    <source>
        <dbReference type="Pfam" id="PF14745"/>
    </source>
</evidence>
<evidence type="ECO:0000313" key="4">
    <source>
        <dbReference type="EMBL" id="KAL0477343.1"/>
    </source>
</evidence>
<dbReference type="Pfam" id="PF14746">
    <property type="entry name" value="WASH-7_C"/>
    <property type="match status" value="1"/>
</dbReference>
<dbReference type="InterPro" id="IPR028283">
    <property type="entry name" value="WASH-7_C"/>
</dbReference>
<dbReference type="PANTHER" id="PTHR31409:SF0">
    <property type="entry name" value="WASH COMPLEX SUBUNIT 4"/>
    <property type="match status" value="1"/>
</dbReference>
<dbReference type="EMBL" id="JAOPGA020000167">
    <property type="protein sequence ID" value="KAL0477343.1"/>
    <property type="molecule type" value="Genomic_DNA"/>
</dbReference>